<dbReference type="EMBL" id="CP013927">
    <property type="protein sequence ID" value="AMJ76607.1"/>
    <property type="molecule type" value="Genomic_DNA"/>
</dbReference>
<accession>A0ABN4LTM2</accession>
<dbReference type="RefSeq" id="WP_061093648.1">
    <property type="nucleotide sequence ID" value="NZ_CP013927.1"/>
</dbReference>
<evidence type="ECO:0000313" key="2">
    <source>
        <dbReference type="Proteomes" id="UP000056750"/>
    </source>
</evidence>
<dbReference type="Proteomes" id="UP000056750">
    <property type="component" value="Plasmid pASTE61-200"/>
</dbReference>
<evidence type="ECO:0000313" key="1">
    <source>
        <dbReference type="EMBL" id="AMJ76607.1"/>
    </source>
</evidence>
<keyword evidence="1" id="KW-0614">Plasmid</keyword>
<keyword evidence="2" id="KW-1185">Reference proteome</keyword>
<proteinExistence type="predicted"/>
<gene>
    <name evidence="1" type="ORF">AVL57_00225</name>
</gene>
<reference evidence="1 2" key="1">
    <citation type="submission" date="2015-12" db="EMBL/GenBank/DDBJ databases">
        <title>Intraspecies pangenome expansion in the marine bacterium Alteromonas.</title>
        <authorList>
            <person name="Lopez-Perez M."/>
            <person name="Rodriguez-Valera F."/>
        </authorList>
    </citation>
    <scope>NUCLEOTIDE SEQUENCE [LARGE SCALE GENOMIC DNA]</scope>
    <source>
        <strain evidence="1 2">LMG 21861</strain>
        <plasmid evidence="1 2">pASTE61-200</plasmid>
    </source>
</reference>
<sequence length="170" mass="19412">MSTKRKEAFDIPGINNQLCALGFSLGIDYNNDDALSVIEQRGQSTGICTFYVGEQCYWVAPHSYKLDVDTVYSFNSSLWKIRAQVKESPYHVFENTKVKRDLQKQVRPNRRVMDVNQKAQKALLRDVQGTQFIYVYSSSLVGNFDITLLGESVTNAHTLKEYFNIDSHGQ</sequence>
<protein>
    <submittedName>
        <fullName evidence="1">Uncharacterized protein</fullName>
    </submittedName>
</protein>
<organism evidence="1 2">
    <name type="scientific">Alteromonas stellipolaris</name>
    <dbReference type="NCBI Taxonomy" id="233316"/>
    <lineage>
        <taxon>Bacteria</taxon>
        <taxon>Pseudomonadati</taxon>
        <taxon>Pseudomonadota</taxon>
        <taxon>Gammaproteobacteria</taxon>
        <taxon>Alteromonadales</taxon>
        <taxon>Alteromonadaceae</taxon>
        <taxon>Alteromonas/Salinimonas group</taxon>
        <taxon>Alteromonas</taxon>
    </lineage>
</organism>
<name>A0ABN4LTM2_9ALTE</name>
<geneLocation type="plasmid" evidence="1 2">
    <name>pASTE61-200</name>
</geneLocation>